<evidence type="ECO:0000313" key="2">
    <source>
        <dbReference type="Proteomes" id="UP001165297"/>
    </source>
</evidence>
<dbReference type="Proteomes" id="UP001165297">
    <property type="component" value="Unassembled WGS sequence"/>
</dbReference>
<gene>
    <name evidence="1" type="ORF">LGH70_10330</name>
</gene>
<sequence>MSLPTTSQDISDLPAAALATRVPGQPLSASTTTLVSDLGNQPWQDIYQLGKGVNAVTGILCGHALEPSTVTPAQHKDAHTSFTSVTSTSDVDSLITASASATYNIGGLSMNASSEYLSQVKQSKMDMTILATYEVFYNDYDVLAPAGLQFTGDAKQLLDAGRFEDFRKLYGDYYIGGYKRMATFRAIYTISTTSEETLDQVKAAIGAEVPDMFTAEGETAFKKAIANKDVAMSFDLDMHGISPTAAEQPSVPAGIDTMQQYLKWFQDNNSPVPDRAELIHYSQLDNRIPTTLPISPDVFTAIGLLYFNTYRVQIMHHSLPPTWQDTYTTQVHTLAATVNANAQNLAGDAPTLAALSTQATTLLTNINNLTQRYIFLHAIRAMQVVEPGIGDDYGQDSSRTFGSIVYPNAANDPAFVIQSSSVNSWQDWESGHVDHDFSLPVSGPIIQWQLQRNKDDDGMWWKNSQLNNTSFILLNNNANIHCHSDFDRGINNTLTVWFVDKSLVPNYTPGVVAAAAPAAE</sequence>
<accession>A0ABS8AG57</accession>
<dbReference type="RefSeq" id="WP_226185177.1">
    <property type="nucleotide sequence ID" value="NZ_JAJADQ010000004.1"/>
</dbReference>
<protein>
    <recommendedName>
        <fullName evidence="3">MACPF domain-containing protein</fullName>
    </recommendedName>
</protein>
<comment type="caution">
    <text evidence="1">The sequence shown here is derived from an EMBL/GenBank/DDBJ whole genome shotgun (WGS) entry which is preliminary data.</text>
</comment>
<name>A0ABS8AG57_9BACT</name>
<keyword evidence="2" id="KW-1185">Reference proteome</keyword>
<dbReference type="EMBL" id="JAJADQ010000004">
    <property type="protein sequence ID" value="MCB2377979.1"/>
    <property type="molecule type" value="Genomic_DNA"/>
</dbReference>
<proteinExistence type="predicted"/>
<reference evidence="1" key="1">
    <citation type="submission" date="2021-10" db="EMBL/GenBank/DDBJ databases">
        <authorList>
            <person name="Dean J.D."/>
            <person name="Kim M.K."/>
            <person name="Newey C.N."/>
            <person name="Stoker T.S."/>
            <person name="Thompson D.W."/>
            <person name="Grose J.H."/>
        </authorList>
    </citation>
    <scope>NUCLEOTIDE SEQUENCE</scope>
    <source>
        <strain evidence="1">BT635</strain>
    </source>
</reference>
<evidence type="ECO:0008006" key="3">
    <source>
        <dbReference type="Google" id="ProtNLM"/>
    </source>
</evidence>
<evidence type="ECO:0000313" key="1">
    <source>
        <dbReference type="EMBL" id="MCB2377979.1"/>
    </source>
</evidence>
<organism evidence="1 2">
    <name type="scientific">Hymenobacter nitidus</name>
    <dbReference type="NCBI Taxonomy" id="2880929"/>
    <lineage>
        <taxon>Bacteria</taxon>
        <taxon>Pseudomonadati</taxon>
        <taxon>Bacteroidota</taxon>
        <taxon>Cytophagia</taxon>
        <taxon>Cytophagales</taxon>
        <taxon>Hymenobacteraceae</taxon>
        <taxon>Hymenobacter</taxon>
    </lineage>
</organism>